<evidence type="ECO:0000256" key="7">
    <source>
        <dbReference type="ARBA" id="ARBA00023239"/>
    </source>
</evidence>
<name>A0A559KHF2_9BACL</name>
<dbReference type="RefSeq" id="WP_144842794.1">
    <property type="nucleotide sequence ID" value="NZ_VNJI01000002.1"/>
</dbReference>
<dbReference type="Pfam" id="PF02586">
    <property type="entry name" value="SRAP"/>
    <property type="match status" value="1"/>
</dbReference>
<protein>
    <recommendedName>
        <fullName evidence="8">Abasic site processing protein</fullName>
        <ecNumber evidence="8">3.4.-.-</ecNumber>
    </recommendedName>
</protein>
<keyword evidence="6" id="KW-0238">DNA-binding</keyword>
<evidence type="ECO:0000256" key="3">
    <source>
        <dbReference type="ARBA" id="ARBA00022763"/>
    </source>
</evidence>
<dbReference type="GO" id="GO:0106300">
    <property type="term" value="P:protein-DNA covalent cross-linking repair"/>
    <property type="evidence" value="ECO:0007669"/>
    <property type="project" value="InterPro"/>
</dbReference>
<keyword evidence="5" id="KW-0190">Covalent protein-DNA linkage</keyword>
<keyword evidence="4 8" id="KW-0378">Hydrolase</keyword>
<proteinExistence type="inferred from homology"/>
<organism evidence="9 10">
    <name type="scientific">Paenibacillus cremeus</name>
    <dbReference type="NCBI Taxonomy" id="2163881"/>
    <lineage>
        <taxon>Bacteria</taxon>
        <taxon>Bacillati</taxon>
        <taxon>Bacillota</taxon>
        <taxon>Bacilli</taxon>
        <taxon>Bacillales</taxon>
        <taxon>Paenibacillaceae</taxon>
        <taxon>Paenibacillus</taxon>
    </lineage>
</organism>
<sequence>MCGRYTITAEWEELMLRFLLDIRPGKYQPRYNAAPGQWIPAIIGADHAEAGRRMGELRWGLVPSWSKDDKSAFRMINARSETVAEKPAFRSLLARKRCIVPADGFYEWKVSGKTKQPMRFRMKDRSLFGMAALYDTWQTPDGSKLHTCTILTTSANTLVSPIHERMPVILNGEAERLWLNRRIQEEKEFLPLLSPYPAEAMEFYAVDPKVGRVQYDEADCIEPIIS</sequence>
<dbReference type="PANTHER" id="PTHR13604">
    <property type="entry name" value="DC12-RELATED"/>
    <property type="match status" value="1"/>
</dbReference>
<evidence type="ECO:0000256" key="5">
    <source>
        <dbReference type="ARBA" id="ARBA00023124"/>
    </source>
</evidence>
<dbReference type="Proteomes" id="UP000317036">
    <property type="component" value="Unassembled WGS sequence"/>
</dbReference>
<reference evidence="9 10" key="1">
    <citation type="submission" date="2019-07" db="EMBL/GenBank/DDBJ databases">
        <authorList>
            <person name="Kim J."/>
        </authorList>
    </citation>
    <scope>NUCLEOTIDE SEQUENCE [LARGE SCALE GENOMIC DNA]</scope>
    <source>
        <strain evidence="9 10">JC52</strain>
    </source>
</reference>
<evidence type="ECO:0000256" key="4">
    <source>
        <dbReference type="ARBA" id="ARBA00022801"/>
    </source>
</evidence>
<dbReference type="OrthoDB" id="9782620at2"/>
<dbReference type="PANTHER" id="PTHR13604:SF0">
    <property type="entry name" value="ABASIC SITE PROCESSING PROTEIN HMCES"/>
    <property type="match status" value="1"/>
</dbReference>
<dbReference type="Gene3D" id="3.90.1680.10">
    <property type="entry name" value="SOS response associated peptidase-like"/>
    <property type="match status" value="1"/>
</dbReference>
<comment type="caution">
    <text evidence="9">The sequence shown here is derived from an EMBL/GenBank/DDBJ whole genome shotgun (WGS) entry which is preliminary data.</text>
</comment>
<dbReference type="EMBL" id="VNJI01000002">
    <property type="protein sequence ID" value="TVY11567.1"/>
    <property type="molecule type" value="Genomic_DNA"/>
</dbReference>
<dbReference type="GO" id="GO:0008233">
    <property type="term" value="F:peptidase activity"/>
    <property type="evidence" value="ECO:0007669"/>
    <property type="project" value="UniProtKB-KW"/>
</dbReference>
<evidence type="ECO:0000256" key="1">
    <source>
        <dbReference type="ARBA" id="ARBA00008136"/>
    </source>
</evidence>
<evidence type="ECO:0000256" key="2">
    <source>
        <dbReference type="ARBA" id="ARBA00022670"/>
    </source>
</evidence>
<evidence type="ECO:0000256" key="6">
    <source>
        <dbReference type="ARBA" id="ARBA00023125"/>
    </source>
</evidence>
<dbReference type="GO" id="GO:0003697">
    <property type="term" value="F:single-stranded DNA binding"/>
    <property type="evidence" value="ECO:0007669"/>
    <property type="project" value="InterPro"/>
</dbReference>
<evidence type="ECO:0000313" key="9">
    <source>
        <dbReference type="EMBL" id="TVY11567.1"/>
    </source>
</evidence>
<dbReference type="GO" id="GO:0006508">
    <property type="term" value="P:proteolysis"/>
    <property type="evidence" value="ECO:0007669"/>
    <property type="project" value="UniProtKB-KW"/>
</dbReference>
<accession>A0A559KHF2</accession>
<dbReference type="GO" id="GO:0016829">
    <property type="term" value="F:lyase activity"/>
    <property type="evidence" value="ECO:0007669"/>
    <property type="project" value="UniProtKB-KW"/>
</dbReference>
<dbReference type="EC" id="3.4.-.-" evidence="8"/>
<evidence type="ECO:0000256" key="8">
    <source>
        <dbReference type="RuleBase" id="RU364100"/>
    </source>
</evidence>
<dbReference type="SUPFAM" id="SSF143081">
    <property type="entry name" value="BB1717-like"/>
    <property type="match status" value="1"/>
</dbReference>
<keyword evidence="10" id="KW-1185">Reference proteome</keyword>
<keyword evidence="2 8" id="KW-0645">Protease</keyword>
<keyword evidence="3" id="KW-0227">DNA damage</keyword>
<gene>
    <name evidence="9" type="ORF">FPZ49_02370</name>
</gene>
<evidence type="ECO:0000313" key="10">
    <source>
        <dbReference type="Proteomes" id="UP000317036"/>
    </source>
</evidence>
<dbReference type="AlphaFoldDB" id="A0A559KHF2"/>
<dbReference type="InterPro" id="IPR036590">
    <property type="entry name" value="SRAP-like"/>
</dbReference>
<comment type="similarity">
    <text evidence="1 8">Belongs to the SOS response-associated peptidase family.</text>
</comment>
<dbReference type="InterPro" id="IPR003738">
    <property type="entry name" value="SRAP"/>
</dbReference>
<keyword evidence="7" id="KW-0456">Lyase</keyword>